<protein>
    <recommendedName>
        <fullName evidence="4">SMP domain-containing protein</fullName>
    </recommendedName>
</protein>
<feature type="region of interest" description="Disordered" evidence="1">
    <location>
        <begin position="112"/>
        <end position="140"/>
    </location>
</feature>
<feature type="compositionally biased region" description="Polar residues" evidence="1">
    <location>
        <begin position="183"/>
        <end position="198"/>
    </location>
</feature>
<comment type="caution">
    <text evidence="2">The sequence shown here is derived from an EMBL/GenBank/DDBJ whole genome shotgun (WGS) entry which is preliminary data.</text>
</comment>
<reference evidence="2 3" key="1">
    <citation type="submission" date="2024-03" db="EMBL/GenBank/DDBJ databases">
        <title>A high-quality draft genome sequence of Diaporthe vaccinii, a causative agent of upright dieback and viscid rot disease in cranberry plants.</title>
        <authorList>
            <person name="Sarrasin M."/>
            <person name="Lang B.F."/>
            <person name="Burger G."/>
        </authorList>
    </citation>
    <scope>NUCLEOTIDE SEQUENCE [LARGE SCALE GENOMIC DNA]</scope>
    <source>
        <strain evidence="2 3">IS7</strain>
    </source>
</reference>
<organism evidence="2 3">
    <name type="scientific">Diaporthe vaccinii</name>
    <dbReference type="NCBI Taxonomy" id="105482"/>
    <lineage>
        <taxon>Eukaryota</taxon>
        <taxon>Fungi</taxon>
        <taxon>Dikarya</taxon>
        <taxon>Ascomycota</taxon>
        <taxon>Pezizomycotina</taxon>
        <taxon>Sordariomycetes</taxon>
        <taxon>Sordariomycetidae</taxon>
        <taxon>Diaporthales</taxon>
        <taxon>Diaporthaceae</taxon>
        <taxon>Diaporthe</taxon>
        <taxon>Diaporthe eres species complex</taxon>
    </lineage>
</organism>
<feature type="compositionally biased region" description="Basic and acidic residues" evidence="1">
    <location>
        <begin position="236"/>
        <end position="250"/>
    </location>
</feature>
<dbReference type="EMBL" id="JBAWTH010000037">
    <property type="protein sequence ID" value="KAL2284249.1"/>
    <property type="molecule type" value="Genomic_DNA"/>
</dbReference>
<feature type="compositionally biased region" description="Polar residues" evidence="1">
    <location>
        <begin position="255"/>
        <end position="267"/>
    </location>
</feature>
<feature type="region of interest" description="Disordered" evidence="1">
    <location>
        <begin position="157"/>
        <end position="267"/>
    </location>
</feature>
<gene>
    <name evidence="2" type="ORF">FJTKL_08978</name>
</gene>
<evidence type="ECO:0000313" key="2">
    <source>
        <dbReference type="EMBL" id="KAL2284249.1"/>
    </source>
</evidence>
<feature type="region of interest" description="Disordered" evidence="1">
    <location>
        <begin position="19"/>
        <end position="38"/>
    </location>
</feature>
<evidence type="ECO:0000313" key="3">
    <source>
        <dbReference type="Proteomes" id="UP001600888"/>
    </source>
</evidence>
<feature type="compositionally biased region" description="Low complexity" evidence="1">
    <location>
        <begin position="158"/>
        <end position="176"/>
    </location>
</feature>
<keyword evidence="3" id="KW-1185">Reference proteome</keyword>
<dbReference type="Proteomes" id="UP001600888">
    <property type="component" value="Unassembled WGS sequence"/>
</dbReference>
<evidence type="ECO:0000256" key="1">
    <source>
        <dbReference type="SAM" id="MobiDB-lite"/>
    </source>
</evidence>
<name>A0ABR4EP80_9PEZI</name>
<sequence length="267" mass="28373">MQLLYRVYRAGPYVFCEASGRNKRPREQSESAKQPFEMSTTRFLLPSSRLLSRAIPATKTTPSAISKRFLRQSTYRSNPTHSHKSSFHTSPPSKMANRTVESDMISEITQKENKLTGQADPVKGGPTAQAQSHVHEKLSGGSVVSDIAKAEEAITHNGAPVAGGPAAAAQSQATQARNEAKNVPQTHTGTLDGQTISEINAAEKDLTGQSAPAKGGPTAQAQKHAGEPINAQTLHDITEGEKKVAGDRVKGGPTATAQSELAKSRQS</sequence>
<accession>A0ABR4EP80</accession>
<proteinExistence type="predicted"/>
<feature type="region of interest" description="Disordered" evidence="1">
    <location>
        <begin position="75"/>
        <end position="97"/>
    </location>
</feature>
<evidence type="ECO:0008006" key="4">
    <source>
        <dbReference type="Google" id="ProtNLM"/>
    </source>
</evidence>